<dbReference type="AlphaFoldDB" id="A0A8H5H8E2"/>
<comment type="caution">
    <text evidence="2">The sequence shown here is derived from an EMBL/GenBank/DDBJ whole genome shotgun (WGS) entry which is preliminary data.</text>
</comment>
<sequence>MSSLLTYLLPDPTFSRMIISGLIQFLSLCLLDLLYQELFISQAMHGIFSILLLGLGTVLATTTAPPSTITAPPTSTGAPTPPGTNSCWAMTTVVPVGGVPVPLRRTVSHKV</sequence>
<gene>
    <name evidence="2" type="ORF">D9615_007054</name>
</gene>
<name>A0A8H5H8E2_9AGAR</name>
<dbReference type="Proteomes" id="UP000565441">
    <property type="component" value="Unassembled WGS sequence"/>
</dbReference>
<evidence type="ECO:0000313" key="3">
    <source>
        <dbReference type="Proteomes" id="UP000565441"/>
    </source>
</evidence>
<accession>A0A8H5H8E2</accession>
<feature type="transmembrane region" description="Helical" evidence="1">
    <location>
        <begin position="47"/>
        <end position="65"/>
    </location>
</feature>
<keyword evidence="1" id="KW-0472">Membrane</keyword>
<evidence type="ECO:0000256" key="1">
    <source>
        <dbReference type="SAM" id="Phobius"/>
    </source>
</evidence>
<keyword evidence="3" id="KW-1185">Reference proteome</keyword>
<organism evidence="2 3">
    <name type="scientific">Tricholomella constricta</name>
    <dbReference type="NCBI Taxonomy" id="117010"/>
    <lineage>
        <taxon>Eukaryota</taxon>
        <taxon>Fungi</taxon>
        <taxon>Dikarya</taxon>
        <taxon>Basidiomycota</taxon>
        <taxon>Agaricomycotina</taxon>
        <taxon>Agaricomycetes</taxon>
        <taxon>Agaricomycetidae</taxon>
        <taxon>Agaricales</taxon>
        <taxon>Tricholomatineae</taxon>
        <taxon>Lyophyllaceae</taxon>
        <taxon>Tricholomella</taxon>
    </lineage>
</organism>
<reference evidence="2 3" key="1">
    <citation type="journal article" date="2020" name="ISME J.">
        <title>Uncovering the hidden diversity of litter-decomposition mechanisms in mushroom-forming fungi.</title>
        <authorList>
            <person name="Floudas D."/>
            <person name="Bentzer J."/>
            <person name="Ahren D."/>
            <person name="Johansson T."/>
            <person name="Persson P."/>
            <person name="Tunlid A."/>
        </authorList>
    </citation>
    <scope>NUCLEOTIDE SEQUENCE [LARGE SCALE GENOMIC DNA]</scope>
    <source>
        <strain evidence="2 3">CBS 661.87</strain>
    </source>
</reference>
<proteinExistence type="predicted"/>
<keyword evidence="1" id="KW-1133">Transmembrane helix</keyword>
<dbReference type="EMBL" id="JAACJP010000019">
    <property type="protein sequence ID" value="KAF5378521.1"/>
    <property type="molecule type" value="Genomic_DNA"/>
</dbReference>
<feature type="transmembrane region" description="Helical" evidence="1">
    <location>
        <begin position="14"/>
        <end position="35"/>
    </location>
</feature>
<evidence type="ECO:0000313" key="2">
    <source>
        <dbReference type="EMBL" id="KAF5378521.1"/>
    </source>
</evidence>
<keyword evidence="1" id="KW-0812">Transmembrane</keyword>
<protein>
    <submittedName>
        <fullName evidence="2">Uncharacterized protein</fullName>
    </submittedName>
</protein>